<organism evidence="1 2">
    <name type="scientific">Amnibacterium kyonggiense</name>
    <dbReference type="NCBI Taxonomy" id="595671"/>
    <lineage>
        <taxon>Bacteria</taxon>
        <taxon>Bacillati</taxon>
        <taxon>Actinomycetota</taxon>
        <taxon>Actinomycetes</taxon>
        <taxon>Micrococcales</taxon>
        <taxon>Microbacteriaceae</taxon>
        <taxon>Amnibacterium</taxon>
    </lineage>
</organism>
<reference evidence="1 2" key="1">
    <citation type="submission" date="2019-03" db="EMBL/GenBank/DDBJ databases">
        <title>Genomic Encyclopedia of Archaeal and Bacterial Type Strains, Phase II (KMG-II): from individual species to whole genera.</title>
        <authorList>
            <person name="Goeker M."/>
        </authorList>
    </citation>
    <scope>NUCLEOTIDE SEQUENCE [LARGE SCALE GENOMIC DNA]</scope>
    <source>
        <strain evidence="1 2">DSM 24782</strain>
    </source>
</reference>
<evidence type="ECO:0000313" key="2">
    <source>
        <dbReference type="Proteomes" id="UP000295344"/>
    </source>
</evidence>
<evidence type="ECO:0000313" key="1">
    <source>
        <dbReference type="EMBL" id="TDS75814.1"/>
    </source>
</evidence>
<dbReference type="OrthoDB" id="9887892at2"/>
<dbReference type="RefSeq" id="WP_133767060.1">
    <property type="nucleotide sequence ID" value="NZ_BAAARP010000001.1"/>
</dbReference>
<dbReference type="Proteomes" id="UP000295344">
    <property type="component" value="Unassembled WGS sequence"/>
</dbReference>
<keyword evidence="2" id="KW-1185">Reference proteome</keyword>
<accession>A0A4R7FHN7</accession>
<gene>
    <name evidence="1" type="ORF">CLV52_2923</name>
</gene>
<proteinExistence type="predicted"/>
<dbReference type="EMBL" id="SOAM01000003">
    <property type="protein sequence ID" value="TDS75814.1"/>
    <property type="molecule type" value="Genomic_DNA"/>
</dbReference>
<dbReference type="AlphaFoldDB" id="A0A4R7FHN7"/>
<sequence>MAAELRRDPGHVFVVDVECGIEEDWGEDLTGAGVRLDEHNEAVHPLQAAGTLAPEGTESP</sequence>
<protein>
    <submittedName>
        <fullName evidence="1">Uncharacterized protein</fullName>
    </submittedName>
</protein>
<name>A0A4R7FHN7_9MICO</name>
<comment type="caution">
    <text evidence="1">The sequence shown here is derived from an EMBL/GenBank/DDBJ whole genome shotgun (WGS) entry which is preliminary data.</text>
</comment>